<evidence type="ECO:0000256" key="6">
    <source>
        <dbReference type="ARBA" id="ARBA00022989"/>
    </source>
</evidence>
<evidence type="ECO:0000256" key="3">
    <source>
        <dbReference type="ARBA" id="ARBA00022448"/>
    </source>
</evidence>
<keyword evidence="7" id="KW-0762">Sugar transport</keyword>
<evidence type="ECO:0000259" key="10">
    <source>
        <dbReference type="PROSITE" id="PS51012"/>
    </source>
</evidence>
<feature type="transmembrane region" description="Helical" evidence="9">
    <location>
        <begin position="177"/>
        <end position="196"/>
    </location>
</feature>
<dbReference type="PANTHER" id="PTHR30413">
    <property type="entry name" value="INNER MEMBRANE TRANSPORT PERMEASE"/>
    <property type="match status" value="1"/>
</dbReference>
<dbReference type="GO" id="GO:0005886">
    <property type="term" value="C:plasma membrane"/>
    <property type="evidence" value="ECO:0007669"/>
    <property type="project" value="UniProtKB-SubCell"/>
</dbReference>
<keyword evidence="6 9" id="KW-1133">Transmembrane helix</keyword>
<feature type="transmembrane region" description="Helical" evidence="9">
    <location>
        <begin position="42"/>
        <end position="64"/>
    </location>
</feature>
<gene>
    <name evidence="11" type="ordered locus">Dd703_2684</name>
</gene>
<keyword evidence="8 9" id="KW-0472">Membrane</keyword>
<dbReference type="KEGG" id="dda:Dd703_2684"/>
<keyword evidence="5 9" id="KW-0812">Transmembrane</keyword>
<feature type="domain" description="ABC transmembrane type-2" evidence="10">
    <location>
        <begin position="39"/>
        <end position="259"/>
    </location>
</feature>
<dbReference type="GO" id="GO:0015774">
    <property type="term" value="P:polysaccharide transport"/>
    <property type="evidence" value="ECO:0007669"/>
    <property type="project" value="UniProtKB-KW"/>
</dbReference>
<feature type="transmembrane region" description="Helical" evidence="9">
    <location>
        <begin position="70"/>
        <end position="96"/>
    </location>
</feature>
<evidence type="ECO:0000256" key="4">
    <source>
        <dbReference type="ARBA" id="ARBA00022475"/>
    </source>
</evidence>
<dbReference type="PROSITE" id="PS51012">
    <property type="entry name" value="ABC_TM2"/>
    <property type="match status" value="1"/>
</dbReference>
<feature type="transmembrane region" description="Helical" evidence="9">
    <location>
        <begin position="238"/>
        <end position="257"/>
    </location>
</feature>
<keyword evidence="12" id="KW-1185">Reference proteome</keyword>
<evidence type="ECO:0000256" key="1">
    <source>
        <dbReference type="ARBA" id="ARBA00004651"/>
    </source>
</evidence>
<accession>C6CAG3</accession>
<dbReference type="eggNOG" id="COG1682">
    <property type="taxonomic scope" value="Bacteria"/>
</dbReference>
<dbReference type="GO" id="GO:0140359">
    <property type="term" value="F:ABC-type transporter activity"/>
    <property type="evidence" value="ECO:0007669"/>
    <property type="project" value="InterPro"/>
</dbReference>
<protein>
    <recommendedName>
        <fullName evidence="9">Transport permease protein</fullName>
    </recommendedName>
</protein>
<dbReference type="STRING" id="579405.Dd703_2684"/>
<dbReference type="InterPro" id="IPR047817">
    <property type="entry name" value="ABC2_TM_bact-type"/>
</dbReference>
<comment type="similarity">
    <text evidence="2 9">Belongs to the ABC-2 integral membrane protein family.</text>
</comment>
<dbReference type="GO" id="GO:0015920">
    <property type="term" value="P:lipopolysaccharide transport"/>
    <property type="evidence" value="ECO:0007669"/>
    <property type="project" value="TreeGrafter"/>
</dbReference>
<name>C6CAG3_MUSP7</name>
<keyword evidence="4 9" id="KW-1003">Cell membrane</keyword>
<dbReference type="HOGENOM" id="CLU_060703_0_0_6"/>
<evidence type="ECO:0000313" key="12">
    <source>
        <dbReference type="Proteomes" id="UP000002734"/>
    </source>
</evidence>
<dbReference type="Pfam" id="PF01061">
    <property type="entry name" value="ABC2_membrane"/>
    <property type="match status" value="1"/>
</dbReference>
<evidence type="ECO:0000313" key="11">
    <source>
        <dbReference type="EMBL" id="ACS86461.1"/>
    </source>
</evidence>
<evidence type="ECO:0000256" key="5">
    <source>
        <dbReference type="ARBA" id="ARBA00022692"/>
    </source>
</evidence>
<evidence type="ECO:0000256" key="9">
    <source>
        <dbReference type="RuleBase" id="RU361157"/>
    </source>
</evidence>
<evidence type="ECO:0000256" key="2">
    <source>
        <dbReference type="ARBA" id="ARBA00007783"/>
    </source>
</evidence>
<evidence type="ECO:0000256" key="8">
    <source>
        <dbReference type="ARBA" id="ARBA00023136"/>
    </source>
</evidence>
<feature type="transmembrane region" description="Helical" evidence="9">
    <location>
        <begin position="144"/>
        <end position="170"/>
    </location>
</feature>
<feature type="transmembrane region" description="Helical" evidence="9">
    <location>
        <begin position="117"/>
        <end position="138"/>
    </location>
</feature>
<keyword evidence="7" id="KW-0625">Polysaccharide transport</keyword>
<dbReference type="EMBL" id="CP001654">
    <property type="protein sequence ID" value="ACS86461.1"/>
    <property type="molecule type" value="Genomic_DNA"/>
</dbReference>
<reference evidence="11" key="1">
    <citation type="submission" date="2009-06" db="EMBL/GenBank/DDBJ databases">
        <title>Complete sequence of Dickeya dadantii Ech703.</title>
        <authorList>
            <consortium name="US DOE Joint Genome Institute"/>
            <person name="Lucas S."/>
            <person name="Copeland A."/>
            <person name="Lapidus A."/>
            <person name="Glavina del Rio T."/>
            <person name="Dalin E."/>
            <person name="Tice H."/>
            <person name="Bruce D."/>
            <person name="Goodwin L."/>
            <person name="Pitluck S."/>
            <person name="Chertkov O."/>
            <person name="Brettin T."/>
            <person name="Detter J.C."/>
            <person name="Han C."/>
            <person name="Larimer F."/>
            <person name="Land M."/>
            <person name="Hauser L."/>
            <person name="Kyrpides N."/>
            <person name="Mikhailova N."/>
            <person name="Balakrishnan V."/>
            <person name="Glasner J."/>
            <person name="Perna N.T."/>
        </authorList>
    </citation>
    <scope>NUCLEOTIDE SEQUENCE [LARGE SCALE GENOMIC DNA]</scope>
    <source>
        <strain evidence="11">Ech703</strain>
    </source>
</reference>
<organism evidence="11 12">
    <name type="scientific">Musicola paradisiaca (strain Ech703)</name>
    <name type="common">Dickeya paradisiaca</name>
    <name type="synonym">Dickeya dadantii</name>
    <dbReference type="NCBI Taxonomy" id="579405"/>
    <lineage>
        <taxon>Bacteria</taxon>
        <taxon>Pseudomonadati</taxon>
        <taxon>Pseudomonadota</taxon>
        <taxon>Gammaproteobacteria</taxon>
        <taxon>Enterobacterales</taxon>
        <taxon>Pectobacteriaceae</taxon>
        <taxon>Musicola</taxon>
    </lineage>
</organism>
<evidence type="ECO:0000256" key="7">
    <source>
        <dbReference type="ARBA" id="ARBA00023047"/>
    </source>
</evidence>
<dbReference type="PANTHER" id="PTHR30413:SF10">
    <property type="entry name" value="CAPSULE POLYSACCHARIDE EXPORT INNER-MEMBRANE PROTEIN CTRC"/>
    <property type="match status" value="1"/>
</dbReference>
<keyword evidence="3 9" id="KW-0813">Transport</keyword>
<dbReference type="InterPro" id="IPR013525">
    <property type="entry name" value="ABC2_TM"/>
</dbReference>
<dbReference type="AlphaFoldDB" id="C6CAG3"/>
<sequence length="267" mass="30183">MQSVISIATSDIFAALKKYKLVSMLGWQDVKQRYRRSALGPFWITISMGVMISAIGGVFGRIFNSPMSDFLPFLAAGMIVWTLLSSVITEGCFGFVSSEAVIKQLPIPLFVHILKVIWRNILIFLHNILIIPLIFIFFCKLPSFSAFLCIPGLFLLMLNLSWISLILGVICSRYRDLPQIVASILQVAYFLTPIMWMPSQLPRHSDVYTYLLDLNPAFHLIEIVRAPLLGQLPSMTSWYTAIGLAVVGWGIAIAIFGRYRNRIAYWL</sequence>
<dbReference type="RefSeq" id="WP_015854367.1">
    <property type="nucleotide sequence ID" value="NC_012880.1"/>
</dbReference>
<dbReference type="Proteomes" id="UP000002734">
    <property type="component" value="Chromosome"/>
</dbReference>
<proteinExistence type="inferred from homology"/>
<comment type="subcellular location">
    <subcellularLocation>
        <location evidence="9">Cell inner membrane</location>
        <topology evidence="9">Multi-pass membrane protein</topology>
    </subcellularLocation>
    <subcellularLocation>
        <location evidence="1">Cell membrane</location>
        <topology evidence="1">Multi-pass membrane protein</topology>
    </subcellularLocation>
</comment>